<dbReference type="AlphaFoldDB" id="A0A1H8K9F8"/>
<evidence type="ECO:0000313" key="1">
    <source>
        <dbReference type="EMBL" id="SEN89620.1"/>
    </source>
</evidence>
<organism evidence="1 2">
    <name type="scientific">Loktanella fryxellensis</name>
    <dbReference type="NCBI Taxonomy" id="245187"/>
    <lineage>
        <taxon>Bacteria</taxon>
        <taxon>Pseudomonadati</taxon>
        <taxon>Pseudomonadota</taxon>
        <taxon>Alphaproteobacteria</taxon>
        <taxon>Rhodobacterales</taxon>
        <taxon>Roseobacteraceae</taxon>
        <taxon>Loktanella</taxon>
    </lineage>
</organism>
<protein>
    <submittedName>
        <fullName evidence="1">Uncharacterized protein</fullName>
    </submittedName>
</protein>
<keyword evidence="2" id="KW-1185">Reference proteome</keyword>
<reference evidence="1 2" key="1">
    <citation type="submission" date="2016-10" db="EMBL/GenBank/DDBJ databases">
        <authorList>
            <person name="de Groot N.N."/>
        </authorList>
    </citation>
    <scope>NUCLEOTIDE SEQUENCE [LARGE SCALE GENOMIC DNA]</scope>
    <source>
        <strain evidence="1 2">DSM 16213</strain>
    </source>
</reference>
<sequence length="85" mass="9213">MIHRLARRAGLYLWHRFVADGSAIMLMGTGGQRAILDIAEAAIITGDDTPPGPWRDLLDGLVRDTGCTIDLIPDAIGKDEDLMPV</sequence>
<gene>
    <name evidence="1" type="ORF">SAMN04488003_1582</name>
</gene>
<evidence type="ECO:0000313" key="2">
    <source>
        <dbReference type="Proteomes" id="UP000199585"/>
    </source>
</evidence>
<dbReference type="Proteomes" id="UP000199585">
    <property type="component" value="Unassembled WGS sequence"/>
</dbReference>
<dbReference type="RefSeq" id="WP_089905985.1">
    <property type="nucleotide sequence ID" value="NZ_FOCI01000058.1"/>
</dbReference>
<dbReference type="EMBL" id="FOCI01000058">
    <property type="protein sequence ID" value="SEN89620.1"/>
    <property type="molecule type" value="Genomic_DNA"/>
</dbReference>
<accession>A0A1H8K9F8</accession>
<proteinExistence type="predicted"/>
<dbReference type="OrthoDB" id="9801272at2"/>
<name>A0A1H8K9F8_9RHOB</name>